<proteinExistence type="predicted"/>
<sequence>MLFSEKVILFDQSVSNREEALTILAEKLHLVGDVKSSYKDAILKREQNFPTGLMTQTYGVAIPHCDSENVNKPQIGFMQLKEPVVFHQMGDNSEIEVKIIFMLALKKSGDQLSMLQQLMSLFQDSNKMDRLSKVKDISEFLEIMEEEKIIE</sequence>
<dbReference type="CDD" id="cd00211">
    <property type="entry name" value="PTS_IIA_fru"/>
    <property type="match status" value="1"/>
</dbReference>
<dbReference type="Gene3D" id="3.40.930.10">
    <property type="entry name" value="Mannitol-specific EII, Chain A"/>
    <property type="match status" value="1"/>
</dbReference>
<dbReference type="PANTHER" id="PTHR47738:SF3">
    <property type="entry name" value="PHOSPHOTRANSFERASE SYSTEM MANNITOL_FRUCTOSE-SPECIFIC IIA DOMAIN CONTAINING PROTEIN"/>
    <property type="match status" value="1"/>
</dbReference>
<keyword evidence="2" id="KW-0808">Transferase</keyword>
<name>D0DRJ2_LIMFE</name>
<dbReference type="PANTHER" id="PTHR47738">
    <property type="entry name" value="PTS SYSTEM FRUCTOSE-LIKE EIIA COMPONENT-RELATED"/>
    <property type="match status" value="1"/>
</dbReference>
<dbReference type="PROSITE" id="PS51094">
    <property type="entry name" value="PTS_EIIA_TYPE_2"/>
    <property type="match status" value="1"/>
</dbReference>
<dbReference type="EMBL" id="GG704699">
    <property type="protein sequence ID" value="EEX26468.1"/>
    <property type="molecule type" value="Genomic_DNA"/>
</dbReference>
<protein>
    <submittedName>
        <fullName evidence="2">Phosphoenolpyruvate-dependent sugar phosphotransferase system, EIIA 2</fullName>
    </submittedName>
</protein>
<keyword evidence="2" id="KW-0670">Pyruvate</keyword>
<dbReference type="InterPro" id="IPR016152">
    <property type="entry name" value="PTrfase/Anion_transptr"/>
</dbReference>
<evidence type="ECO:0000259" key="1">
    <source>
        <dbReference type="PROSITE" id="PS51094"/>
    </source>
</evidence>
<dbReference type="HOGENOM" id="CLU_072531_6_0_9"/>
<reference evidence="2" key="1">
    <citation type="submission" date="2009-08" db="EMBL/GenBank/DDBJ databases">
        <title>The Genome Sequence of Lactobacillus fermentum 28-3-CHN.</title>
        <authorList>
            <consortium name="The Broad Institute Genome Sequencing Platform"/>
            <person name="Ward D."/>
            <person name="Feldgarden M."/>
            <person name="Earl A."/>
            <person name="Young S.K."/>
            <person name="Zeng Q."/>
            <person name="Koehrsen M."/>
            <person name="Alvarado L."/>
            <person name="Berlin A."/>
            <person name="Bochicchio J."/>
            <person name="Borenstein D."/>
            <person name="Chapman S.B."/>
            <person name="Chen Z."/>
            <person name="Engels R."/>
            <person name="Freedman E."/>
            <person name="Gellesch M."/>
            <person name="Goldberg J."/>
            <person name="Griggs A."/>
            <person name="Gujja S."/>
            <person name="Heilman E."/>
            <person name="Heiman D."/>
            <person name="Hepburn T."/>
            <person name="Howarth C."/>
            <person name="Jen D."/>
            <person name="Larson L."/>
            <person name="Lewis B."/>
            <person name="Mehta T."/>
            <person name="Park D."/>
            <person name="Pearson M."/>
            <person name="Roberts A."/>
            <person name="Saif S."/>
            <person name="Shea T."/>
            <person name="Shenoy N."/>
            <person name="Sisk P."/>
            <person name="Stolte C."/>
            <person name="Sykes S."/>
            <person name="Thomson T."/>
            <person name="Walk T."/>
            <person name="White J."/>
            <person name="Yandava C."/>
            <person name="Liu Y."/>
            <person name="Xu Q."/>
            <person name="Haas B."/>
            <person name="Nusbaum C."/>
            <person name="Birren B."/>
        </authorList>
    </citation>
    <scope>NUCLEOTIDE SEQUENCE</scope>
    <source>
        <strain evidence="2">28-3-CHN</strain>
    </source>
</reference>
<dbReference type="InterPro" id="IPR051541">
    <property type="entry name" value="PTS_SugarTrans_NitroReg"/>
</dbReference>
<dbReference type="RefSeq" id="WP_003685022.1">
    <property type="nucleotide sequence ID" value="NZ_GG704699.1"/>
</dbReference>
<dbReference type="Proteomes" id="UP000004920">
    <property type="component" value="Unassembled WGS sequence"/>
</dbReference>
<gene>
    <name evidence="2" type="ORF">HMPREF0513_00206</name>
</gene>
<dbReference type="SUPFAM" id="SSF55804">
    <property type="entry name" value="Phoshotransferase/anion transport protein"/>
    <property type="match status" value="1"/>
</dbReference>
<feature type="domain" description="PTS EIIA type-2" evidence="1">
    <location>
        <begin position="1"/>
        <end position="147"/>
    </location>
</feature>
<organism evidence="2">
    <name type="scientific">Limosilactobacillus fermentum 28-3-CHN</name>
    <dbReference type="NCBI Taxonomy" id="575599"/>
    <lineage>
        <taxon>Bacteria</taxon>
        <taxon>Bacillati</taxon>
        <taxon>Bacillota</taxon>
        <taxon>Bacilli</taxon>
        <taxon>Lactobacillales</taxon>
        <taxon>Lactobacillaceae</taxon>
        <taxon>Limosilactobacillus</taxon>
    </lineage>
</organism>
<evidence type="ECO:0000313" key="2">
    <source>
        <dbReference type="EMBL" id="EEX26468.1"/>
    </source>
</evidence>
<dbReference type="AlphaFoldDB" id="D0DRJ2"/>
<dbReference type="GO" id="GO:0016740">
    <property type="term" value="F:transferase activity"/>
    <property type="evidence" value="ECO:0007669"/>
    <property type="project" value="UniProtKB-KW"/>
</dbReference>
<accession>D0DRJ2</accession>
<dbReference type="Pfam" id="PF00359">
    <property type="entry name" value="PTS_EIIA_2"/>
    <property type="match status" value="1"/>
</dbReference>
<dbReference type="InterPro" id="IPR002178">
    <property type="entry name" value="PTS_EIIA_type-2_dom"/>
</dbReference>